<name>A0AAI9USB3_9PEZI</name>
<gene>
    <name evidence="1" type="ORF">CCUS01_08215</name>
</gene>
<dbReference type="EMBL" id="MPDP01000266">
    <property type="protein sequence ID" value="KAK1463801.1"/>
    <property type="molecule type" value="Genomic_DNA"/>
</dbReference>
<accession>A0AAI9USB3</accession>
<dbReference type="AlphaFoldDB" id="A0AAI9USB3"/>
<organism evidence="1 2">
    <name type="scientific">Colletotrichum cuscutae</name>
    <dbReference type="NCBI Taxonomy" id="1209917"/>
    <lineage>
        <taxon>Eukaryota</taxon>
        <taxon>Fungi</taxon>
        <taxon>Dikarya</taxon>
        <taxon>Ascomycota</taxon>
        <taxon>Pezizomycotina</taxon>
        <taxon>Sordariomycetes</taxon>
        <taxon>Hypocreomycetidae</taxon>
        <taxon>Glomerellales</taxon>
        <taxon>Glomerellaceae</taxon>
        <taxon>Colletotrichum</taxon>
        <taxon>Colletotrichum acutatum species complex</taxon>
    </lineage>
</organism>
<evidence type="ECO:0000313" key="1">
    <source>
        <dbReference type="EMBL" id="KAK1463801.1"/>
    </source>
</evidence>
<evidence type="ECO:0000313" key="2">
    <source>
        <dbReference type="Proteomes" id="UP001239213"/>
    </source>
</evidence>
<protein>
    <submittedName>
        <fullName evidence="1">Uncharacterized protein</fullName>
    </submittedName>
</protein>
<comment type="caution">
    <text evidence="1">The sequence shown here is derived from an EMBL/GenBank/DDBJ whole genome shotgun (WGS) entry which is preliminary data.</text>
</comment>
<proteinExistence type="predicted"/>
<reference evidence="1" key="1">
    <citation type="submission" date="2016-11" db="EMBL/GenBank/DDBJ databases">
        <title>The genome sequence of Colletotrichum cuscutae.</title>
        <authorList>
            <person name="Baroncelli R."/>
        </authorList>
    </citation>
    <scope>NUCLEOTIDE SEQUENCE</scope>
    <source>
        <strain evidence="1">IMI 304802</strain>
    </source>
</reference>
<keyword evidence="2" id="KW-1185">Reference proteome</keyword>
<dbReference type="Proteomes" id="UP001239213">
    <property type="component" value="Unassembled WGS sequence"/>
</dbReference>
<sequence length="105" mass="11673">MMTYSLLHSDYPTIVRYISGAFNMLEPSMEPKPKSDVFARAEAPVATAKGTTAATTGSLGWNDGRPFDSDRFSAETYTASKRVRGRAQLIFWVERMRGYDQGAVL</sequence>